<dbReference type="PATRIC" id="fig|1280514.3.peg.223"/>
<dbReference type="STRING" id="1280514.AXFE_01590"/>
<comment type="caution">
    <text evidence="2">The sequence shown here is derived from an EMBL/GenBank/DDBJ whole genome shotgun (WGS) entry which is preliminary data.</text>
</comment>
<dbReference type="InterPro" id="IPR028366">
    <property type="entry name" value="PhoU"/>
</dbReference>
<accession>A0A0D8HLT7</accession>
<dbReference type="OrthoDB" id="9814256at2"/>
<gene>
    <name evidence="2" type="ORF">AXFE_01590</name>
</gene>
<dbReference type="RefSeq" id="WP_052604004.1">
    <property type="nucleotide sequence ID" value="NZ_JXYS01000002.1"/>
</dbReference>
<dbReference type="PANTHER" id="PTHR42930">
    <property type="entry name" value="PHOSPHATE-SPECIFIC TRANSPORT SYSTEM ACCESSORY PROTEIN PHOU"/>
    <property type="match status" value="1"/>
</dbReference>
<dbReference type="GO" id="GO:0045936">
    <property type="term" value="P:negative regulation of phosphate metabolic process"/>
    <property type="evidence" value="ECO:0007669"/>
    <property type="project" value="InterPro"/>
</dbReference>
<dbReference type="Gene3D" id="1.20.58.220">
    <property type="entry name" value="Phosphate transport system protein phou homolog 2, domain 2"/>
    <property type="match status" value="1"/>
</dbReference>
<dbReference type="GO" id="GO:0030643">
    <property type="term" value="P:intracellular phosphate ion homeostasis"/>
    <property type="evidence" value="ECO:0007669"/>
    <property type="project" value="InterPro"/>
</dbReference>
<reference evidence="2 3" key="1">
    <citation type="submission" date="2015-01" db="EMBL/GenBank/DDBJ databases">
        <title>Draft genome of the acidophilic iron oxidizer Acidithrix ferrooxidans strain Py-F3.</title>
        <authorList>
            <person name="Poehlein A."/>
            <person name="Eisen S."/>
            <person name="Schloemann M."/>
            <person name="Johnson B.D."/>
            <person name="Daniel R."/>
            <person name="Muehling M."/>
        </authorList>
    </citation>
    <scope>NUCLEOTIDE SEQUENCE [LARGE SCALE GENOMIC DNA]</scope>
    <source>
        <strain evidence="2 3">Py-F3</strain>
    </source>
</reference>
<keyword evidence="3" id="KW-1185">Reference proteome</keyword>
<evidence type="ECO:0000313" key="3">
    <source>
        <dbReference type="Proteomes" id="UP000032360"/>
    </source>
</evidence>
<dbReference type="AlphaFoldDB" id="A0A0D8HLT7"/>
<dbReference type="InterPro" id="IPR038078">
    <property type="entry name" value="PhoU-like_sf"/>
</dbReference>
<dbReference type="Pfam" id="PF01895">
    <property type="entry name" value="PhoU"/>
    <property type="match status" value="2"/>
</dbReference>
<dbReference type="SUPFAM" id="SSF109755">
    <property type="entry name" value="PhoU-like"/>
    <property type="match status" value="1"/>
</dbReference>
<dbReference type="InterPro" id="IPR026022">
    <property type="entry name" value="PhoU_dom"/>
</dbReference>
<evidence type="ECO:0000259" key="1">
    <source>
        <dbReference type="Pfam" id="PF01895"/>
    </source>
</evidence>
<organism evidence="2 3">
    <name type="scientific">Acidithrix ferrooxidans</name>
    <dbReference type="NCBI Taxonomy" id="1280514"/>
    <lineage>
        <taxon>Bacteria</taxon>
        <taxon>Bacillati</taxon>
        <taxon>Actinomycetota</taxon>
        <taxon>Acidimicrobiia</taxon>
        <taxon>Acidimicrobiales</taxon>
        <taxon>Acidimicrobiaceae</taxon>
        <taxon>Acidithrix</taxon>
    </lineage>
</organism>
<protein>
    <recommendedName>
        <fullName evidence="1">PhoU domain-containing protein</fullName>
    </recommendedName>
</protein>
<feature type="domain" description="PhoU" evidence="1">
    <location>
        <begin position="130"/>
        <end position="209"/>
    </location>
</feature>
<dbReference type="EMBL" id="JXYS01000002">
    <property type="protein sequence ID" value="KJF18955.1"/>
    <property type="molecule type" value="Genomic_DNA"/>
</dbReference>
<dbReference type="PANTHER" id="PTHR42930:SF3">
    <property type="entry name" value="PHOSPHATE-SPECIFIC TRANSPORT SYSTEM ACCESSORY PROTEIN PHOU"/>
    <property type="match status" value="1"/>
</dbReference>
<proteinExistence type="predicted"/>
<name>A0A0D8HLT7_9ACTN</name>
<evidence type="ECO:0000313" key="2">
    <source>
        <dbReference type="EMBL" id="KJF18955.1"/>
    </source>
</evidence>
<dbReference type="Proteomes" id="UP000032360">
    <property type="component" value="Unassembled WGS sequence"/>
</dbReference>
<feature type="domain" description="PhoU" evidence="1">
    <location>
        <begin position="28"/>
        <end position="113"/>
    </location>
</feature>
<sequence>MNNSDRGPYLNKLLETNEFQSIETLVIQLFGLVGGHLSGATEALLSGDHHIARDLIRRDSMVDELYKNIQRFSYEVLLTTVPEESAMRYLISILRIIPELERSGDLAEHIARRALQNVTAELTPRMRGIIAQMGEIGLKMWMLTADDFADHECTHQSTVESLDDELDDLQVALVAELASGGLPIPVTIELALIARFYERFGDHAVNLGRTLRELWMK</sequence>